<accession>A0ABQ5KGY4</accession>
<evidence type="ECO:0000313" key="1">
    <source>
        <dbReference type="EMBL" id="GKT30175.1"/>
    </source>
</evidence>
<sequence length="373" mass="39620">MSDKANSFLDTCTTGDCVYGIKGLFGPGNITISASPPAQISSNDDDPVLTDNNAAFYHSFYSYDAFEHSFPEYTIPEDEPVQSIFSHDSSILEVKDAPSIDSTISYIYLDSYKSPSPWSVNNCNQNDIDVVIPDSATLSYVSLGSYSYCPTNITLSDLQFGDASISLAANISTLSLKDSTIVACGIGAGSNISLNNVTMCGNIVSVNGSIVGSDISVMCEIPPETDSSVEKIGQTNDVSTNDDDISSSGASVVPLSSTLVNMTASTFIELSFTDLISDITHSPPKSISIASNDIGHLNSVSFDCTNWRGVRIHAHTRMDFSSVVLSDKIACLVPDPTSSDCTKRDVCGCIGECIDDSTLVDVNVMGKLQISLV</sequence>
<dbReference type="Proteomes" id="UP001057375">
    <property type="component" value="Unassembled WGS sequence"/>
</dbReference>
<gene>
    <name evidence="1" type="ORF">ADUPG1_005426</name>
</gene>
<dbReference type="EMBL" id="BQXS01008647">
    <property type="protein sequence ID" value="GKT30175.1"/>
    <property type="molecule type" value="Genomic_DNA"/>
</dbReference>
<keyword evidence="2" id="KW-1185">Reference proteome</keyword>
<proteinExistence type="predicted"/>
<protein>
    <submittedName>
        <fullName evidence="1">Uncharacterized protein</fullName>
    </submittedName>
</protein>
<organism evidence="1 2">
    <name type="scientific">Aduncisulcus paluster</name>
    <dbReference type="NCBI Taxonomy" id="2918883"/>
    <lineage>
        <taxon>Eukaryota</taxon>
        <taxon>Metamonada</taxon>
        <taxon>Carpediemonas-like organisms</taxon>
        <taxon>Aduncisulcus</taxon>
    </lineage>
</organism>
<reference evidence="1" key="1">
    <citation type="submission" date="2022-03" db="EMBL/GenBank/DDBJ databases">
        <title>Draft genome sequence of Aduncisulcus paluster, a free-living microaerophilic Fornicata.</title>
        <authorList>
            <person name="Yuyama I."/>
            <person name="Kume K."/>
            <person name="Tamura T."/>
            <person name="Inagaki Y."/>
            <person name="Hashimoto T."/>
        </authorList>
    </citation>
    <scope>NUCLEOTIDE SEQUENCE</scope>
    <source>
        <strain evidence="1">NY0171</strain>
    </source>
</reference>
<evidence type="ECO:0000313" key="2">
    <source>
        <dbReference type="Proteomes" id="UP001057375"/>
    </source>
</evidence>
<comment type="caution">
    <text evidence="1">The sequence shown here is derived from an EMBL/GenBank/DDBJ whole genome shotgun (WGS) entry which is preliminary data.</text>
</comment>
<name>A0ABQ5KGY4_9EUKA</name>